<dbReference type="VEuPathDB" id="TriTrypDB:TcCL_ESM09785"/>
<organism evidence="5 6">
    <name type="scientific">Trypanosoma cruzi</name>
    <dbReference type="NCBI Taxonomy" id="5693"/>
    <lineage>
        <taxon>Eukaryota</taxon>
        <taxon>Discoba</taxon>
        <taxon>Euglenozoa</taxon>
        <taxon>Kinetoplastea</taxon>
        <taxon>Metakinetoplastina</taxon>
        <taxon>Trypanosomatida</taxon>
        <taxon>Trypanosomatidae</taxon>
        <taxon>Trypanosoma</taxon>
        <taxon>Schizotrypanum</taxon>
    </lineage>
</organism>
<keyword evidence="3" id="KW-0833">Ubl conjugation pathway</keyword>
<protein>
    <recommendedName>
        <fullName evidence="4">TATA-binding protein interacting (TIP20) domain-containing protein</fullName>
    </recommendedName>
</protein>
<comment type="similarity">
    <text evidence="1">Belongs to the CAND family.</text>
</comment>
<dbReference type="VEuPathDB" id="TriTrypDB:ECC02_003607"/>
<dbReference type="Proteomes" id="UP000246121">
    <property type="component" value="Unassembled WGS sequence"/>
</dbReference>
<dbReference type="OrthoDB" id="6260732at2759"/>
<dbReference type="AlphaFoldDB" id="A0A2V2VJG5"/>
<reference evidence="5 6" key="1">
    <citation type="journal article" date="2018" name="Microb. Genom.">
        <title>Expanding an expanded genome: long-read sequencing of Trypanosoma cruzi.</title>
        <authorList>
            <person name="Berna L."/>
            <person name="Rodriguez M."/>
            <person name="Chiribao M.L."/>
            <person name="Parodi-Talice A."/>
            <person name="Pita S."/>
            <person name="Rijo G."/>
            <person name="Alvarez-Valin F."/>
            <person name="Robello C."/>
        </authorList>
    </citation>
    <scope>NUCLEOTIDE SEQUENCE [LARGE SCALE GENOMIC DNA]</scope>
    <source>
        <strain evidence="5 6">Dm28c</strain>
    </source>
</reference>
<dbReference type="SUPFAM" id="SSF48371">
    <property type="entry name" value="ARM repeat"/>
    <property type="match status" value="1"/>
</dbReference>
<dbReference type="GO" id="GO:0010265">
    <property type="term" value="P:SCF complex assembly"/>
    <property type="evidence" value="ECO:0007669"/>
    <property type="project" value="InterPro"/>
</dbReference>
<keyword evidence="2" id="KW-0677">Repeat</keyword>
<dbReference type="VEuPathDB" id="TriTrypDB:TcCLB.506925.330"/>
<dbReference type="VEuPathDB" id="TriTrypDB:TCDM_01965"/>
<dbReference type="VEuPathDB" id="TriTrypDB:TcCL_ESM07116"/>
<dbReference type="EMBL" id="PRFA01000019">
    <property type="protein sequence ID" value="PWU96304.1"/>
    <property type="molecule type" value="Genomic_DNA"/>
</dbReference>
<dbReference type="InterPro" id="IPR016024">
    <property type="entry name" value="ARM-type_fold"/>
</dbReference>
<feature type="domain" description="TATA-binding protein interacting (TIP20)" evidence="4">
    <location>
        <begin position="1026"/>
        <end position="1178"/>
    </location>
</feature>
<dbReference type="InterPro" id="IPR011989">
    <property type="entry name" value="ARM-like"/>
</dbReference>
<evidence type="ECO:0000256" key="3">
    <source>
        <dbReference type="ARBA" id="ARBA00022786"/>
    </source>
</evidence>
<dbReference type="VEuPathDB" id="TriTrypDB:TcYC6_0074770"/>
<accession>A0A2V2VJG5</accession>
<dbReference type="VEuPathDB" id="TriTrypDB:BCY84_03172"/>
<evidence type="ECO:0000313" key="6">
    <source>
        <dbReference type="Proteomes" id="UP000246121"/>
    </source>
</evidence>
<proteinExistence type="inferred from homology"/>
<dbReference type="Pfam" id="PF08623">
    <property type="entry name" value="TIP120"/>
    <property type="match status" value="1"/>
</dbReference>
<dbReference type="VEuPathDB" id="TriTrypDB:TCDM_01964"/>
<dbReference type="InterPro" id="IPR013932">
    <property type="entry name" value="TATA-bd_TIP120"/>
</dbReference>
<dbReference type="PANTHER" id="PTHR12696">
    <property type="entry name" value="TIP120"/>
    <property type="match status" value="1"/>
</dbReference>
<dbReference type="VEuPathDB" id="TriTrypDB:Tc_MARK_6368"/>
<evidence type="ECO:0000259" key="4">
    <source>
        <dbReference type="Pfam" id="PF08623"/>
    </source>
</evidence>
<dbReference type="InterPro" id="IPR039852">
    <property type="entry name" value="CAND1/CAND2"/>
</dbReference>
<evidence type="ECO:0000313" key="5">
    <source>
        <dbReference type="EMBL" id="PWU96304.1"/>
    </source>
</evidence>
<evidence type="ECO:0000256" key="2">
    <source>
        <dbReference type="ARBA" id="ARBA00022737"/>
    </source>
</evidence>
<comment type="caution">
    <text evidence="5">The sequence shown here is derived from an EMBL/GenBank/DDBJ whole genome shotgun (WGS) entry which is preliminary data.</text>
</comment>
<dbReference type="VEuPathDB" id="TriTrypDB:TcBrA4_0056560"/>
<dbReference type="VEuPathDB" id="TriTrypDB:C4B63_19g186"/>
<dbReference type="VEuPathDB" id="TriTrypDB:C3747_9g230"/>
<evidence type="ECO:0000256" key="1">
    <source>
        <dbReference type="ARBA" id="ARBA00007657"/>
    </source>
</evidence>
<dbReference type="Gene3D" id="1.25.10.10">
    <property type="entry name" value="Leucine-rich Repeat Variant"/>
    <property type="match status" value="1"/>
</dbReference>
<dbReference type="VEuPathDB" id="TriTrypDB:TCSYLVIO_007395"/>
<sequence>MVKFDLEKFFSGMNNVDKDLREMALFDLHQALKDPGFQLTESEVDRVVDHVLRCFTKDELDKEVRNNAIQVAPQLFLFCSERQQIRFSSFLCTSATFRGMEFGDRGSSEIMESSAFALGLCCESMAERAQVSIEAWQRLTPVAHSINATLLSKLGDGNEDVAKDGIYGSIIALIVPFARTFSSETRDGMAKRALVDFSGTGSACRRAIVCLSLLSPFLSENAFNDVRETAVRGLQGKDPNLRLLPHLLLYEALVKISPLRMMTDICTVINILLLEIRRRTNEYTSEEDDVCDTIMRVMNSMVCQYPNELSTSHGDIFSCCVSLMRFDPNYCGDPEEEEAGIEEGGNDAYEDYYMELEEVDTSWKLRMWAAKLLSSLIQISPSSDVLIQRLDKANVFSVGDRMEEVQLANLQLLNAIAQHPRCEEAHSILLNLLDSLLRCVSGSNQKVSVTAIKTLQLFFHLYGGNLMNKGDAICHVLSDLAAKETNDTSLLNSEVITLSQYVMDTALKDPRNISIAMKLFDTVFYTICKSRFDKVSDRALRVMQTMTYVALSIDASYTERCVFLLFSLLERKTTEMEVSRAATEAMGECLSNLFLTLSEDTVHHYLHRLVCLTETNVNALHVLGSAVSRSTAIRISPDLLEHISAYLAKCNYSHLYVVLGVLKDALKNGSELSKEALDVVMKFIQVDALRSKEALLIRRVFELLAEVCKKYPPVIEQTLEMILSSVWNALEALLASGSSFYGQVVEDAASFLHTLCLQLPRQRFTLIEAVLKHILISTSPDLSSELLSGVIVDNEETIEKIASFFLDNPALTCLCVGTVGRSQALPEEWKKFLLENFSGAISESARSLGMAAIGRAASNPKNISLFMQIVERAISETKDRSLYWRLIKEVMHIAASREPSPFSDRLFCKQLMERLLGSALEDDVQTNAAVLGSFVSFDVADLLDITCRYLNSDSEIIKATCISTQQYLISHCKGEEIQPQLASVIETSLQTLGSNSSVRIRLATLQLFAVVASSQPHLLFTPTMRDVVYPNVLAELVEDSSLVLTVNLGGYTHREDKGIEVRRLAFDIISILLRDTERQRRGKVLEFFLRFEELLQCLVHACGPQEKGEVDVDLNNQAKTLLVQLVNTHLKLPWSDSLIMSLHGKLKAVLELNCEGKSLSAEKERVNIRYALNCVMRLTECVPFAYIPQFQPLLLLAQKSSLLAESMKLVL</sequence>
<name>A0A2V2VJG5_TRYCR</name>
<dbReference type="VEuPathDB" id="TriTrypDB:TcG_05057"/>
<gene>
    <name evidence="5" type="ORF">C4B63_19g186</name>
</gene>